<evidence type="ECO:0000313" key="2">
    <source>
        <dbReference type="Proteomes" id="UP000017246"/>
    </source>
</evidence>
<evidence type="ECO:0000313" key="1">
    <source>
        <dbReference type="EMBL" id="CDI98178.1"/>
    </source>
</evidence>
<name>A0A087W0V4_ECHMU</name>
<dbReference type="STRING" id="6211.A0A087W0V4"/>
<sequence>MDIVRESIRKDIESLDKSILELRQMEALSNIEKIEFIRQLRAKNEWILDYFVNCRTGRSEGKKPSKAKSDNETSSCLQRRCNSHPRCVKFREEYLQEKERRDLEELEELSKGKQFKARPPPSHIYLRLYSKMVDEKQKRKSKLGEKLTTAKESCGIRFQDWKYKSSTSWGSGGTFEATETLEISQIPSITFMLKG</sequence>
<gene>
    <name evidence="1" type="ORF">EmuJ_000200900</name>
</gene>
<organism evidence="1 2">
    <name type="scientific">Echinococcus multilocularis</name>
    <name type="common">Fox tapeworm</name>
    <dbReference type="NCBI Taxonomy" id="6211"/>
    <lineage>
        <taxon>Eukaryota</taxon>
        <taxon>Metazoa</taxon>
        <taxon>Spiralia</taxon>
        <taxon>Lophotrochozoa</taxon>
        <taxon>Platyhelminthes</taxon>
        <taxon>Cestoda</taxon>
        <taxon>Eucestoda</taxon>
        <taxon>Cyclophyllidea</taxon>
        <taxon>Taeniidae</taxon>
        <taxon>Echinococcus</taxon>
    </lineage>
</organism>
<dbReference type="AlphaFoldDB" id="A0A087W0V4"/>
<dbReference type="Proteomes" id="UP000017246">
    <property type="component" value="Unassembled WGS sequence"/>
</dbReference>
<reference evidence="1" key="1">
    <citation type="journal article" date="2013" name="Nature">
        <title>The genomes of four tapeworm species reveal adaptations to parasitism.</title>
        <authorList>
            <person name="Tsai I.J."/>
            <person name="Zarowiecki M."/>
            <person name="Holroyd N."/>
            <person name="Garciarrubio A."/>
            <person name="Sanchez-Flores A."/>
            <person name="Brooks K.L."/>
            <person name="Tracey A."/>
            <person name="Bobes R.J."/>
            <person name="Fragoso G."/>
            <person name="Sciutto E."/>
            <person name="Aslett M."/>
            <person name="Beasley H."/>
            <person name="Bennett H.M."/>
            <person name="Cai J."/>
            <person name="Camicia F."/>
            <person name="Clark R."/>
            <person name="Cucher M."/>
            <person name="De Silva N."/>
            <person name="Day T.A."/>
            <person name="Deplazes P."/>
            <person name="Estrada K."/>
            <person name="Fernandez C."/>
            <person name="Holland P.W."/>
            <person name="Hou J."/>
            <person name="Hu S."/>
            <person name="Huckvale T."/>
            <person name="Hung S.S."/>
            <person name="Kamenetzky L."/>
            <person name="Keane J.A."/>
            <person name="Kiss F."/>
            <person name="Koziol U."/>
            <person name="Lambert O."/>
            <person name="Liu K."/>
            <person name="Luo X."/>
            <person name="Luo Y."/>
            <person name="Macchiaroli N."/>
            <person name="Nichol S."/>
            <person name="Paps J."/>
            <person name="Parkinson J."/>
            <person name="Pouchkina-Stantcheva N."/>
            <person name="Riddiford N."/>
            <person name="Rosenzvit M."/>
            <person name="Salinas G."/>
            <person name="Wasmuth J.D."/>
            <person name="Zamanian M."/>
            <person name="Zheng Y."/>
            <person name="Cai X."/>
            <person name="Soberon X."/>
            <person name="Olson P.D."/>
            <person name="Laclette J.P."/>
            <person name="Brehm K."/>
            <person name="Berriman M."/>
            <person name="Garciarrubio A."/>
            <person name="Bobes R.J."/>
            <person name="Fragoso G."/>
            <person name="Sanchez-Flores A."/>
            <person name="Estrada K."/>
            <person name="Cevallos M.A."/>
            <person name="Morett E."/>
            <person name="Gonzalez V."/>
            <person name="Portillo T."/>
            <person name="Ochoa-Leyva A."/>
            <person name="Jose M.V."/>
            <person name="Sciutto E."/>
            <person name="Landa A."/>
            <person name="Jimenez L."/>
            <person name="Valdes V."/>
            <person name="Carrero J.C."/>
            <person name="Larralde C."/>
            <person name="Morales-Montor J."/>
            <person name="Limon-Lason J."/>
            <person name="Soberon X."/>
            <person name="Laclette J.P."/>
        </authorList>
    </citation>
    <scope>NUCLEOTIDE SEQUENCE [LARGE SCALE GENOMIC DNA]</scope>
</reference>
<keyword evidence="2" id="KW-1185">Reference proteome</keyword>
<proteinExistence type="predicted"/>
<reference evidence="1" key="2">
    <citation type="submission" date="2015-11" db="EMBL/GenBank/DDBJ databases">
        <authorList>
            <person name="Zhang Y."/>
            <person name="Guo Z."/>
        </authorList>
    </citation>
    <scope>NUCLEOTIDE SEQUENCE</scope>
</reference>
<dbReference type="EMBL" id="LN902844">
    <property type="protein sequence ID" value="CDI98178.1"/>
    <property type="molecule type" value="Genomic_DNA"/>
</dbReference>
<accession>A0A087W0V4</accession>
<protein>
    <submittedName>
        <fullName evidence="1">Uncharacterized protein</fullName>
    </submittedName>
</protein>
<dbReference type="OrthoDB" id="2150121at2759"/>